<evidence type="ECO:0000313" key="3">
    <source>
        <dbReference type="Proteomes" id="UP000765509"/>
    </source>
</evidence>
<evidence type="ECO:0000256" key="1">
    <source>
        <dbReference type="SAM" id="MobiDB-lite"/>
    </source>
</evidence>
<dbReference type="Proteomes" id="UP000765509">
    <property type="component" value="Unassembled WGS sequence"/>
</dbReference>
<feature type="region of interest" description="Disordered" evidence="1">
    <location>
        <begin position="1"/>
        <end position="80"/>
    </location>
</feature>
<evidence type="ECO:0000313" key="2">
    <source>
        <dbReference type="EMBL" id="MBW0531115.1"/>
    </source>
</evidence>
<proteinExistence type="predicted"/>
<gene>
    <name evidence="2" type="ORF">O181_070830</name>
</gene>
<name>A0A9Q3I9G6_9BASI</name>
<dbReference type="AlphaFoldDB" id="A0A9Q3I9G6"/>
<accession>A0A9Q3I9G6</accession>
<organism evidence="2 3">
    <name type="scientific">Austropuccinia psidii MF-1</name>
    <dbReference type="NCBI Taxonomy" id="1389203"/>
    <lineage>
        <taxon>Eukaryota</taxon>
        <taxon>Fungi</taxon>
        <taxon>Dikarya</taxon>
        <taxon>Basidiomycota</taxon>
        <taxon>Pucciniomycotina</taxon>
        <taxon>Pucciniomycetes</taxon>
        <taxon>Pucciniales</taxon>
        <taxon>Sphaerophragmiaceae</taxon>
        <taxon>Austropuccinia</taxon>
    </lineage>
</organism>
<protein>
    <submittedName>
        <fullName evidence="2">Uncharacterized protein</fullName>
    </submittedName>
</protein>
<dbReference type="EMBL" id="AVOT02036583">
    <property type="protein sequence ID" value="MBW0531115.1"/>
    <property type="molecule type" value="Genomic_DNA"/>
</dbReference>
<keyword evidence="3" id="KW-1185">Reference proteome</keyword>
<feature type="compositionally biased region" description="Polar residues" evidence="1">
    <location>
        <begin position="31"/>
        <end position="48"/>
    </location>
</feature>
<sequence>MVHGTVRPFWPKSKEEANQPPNHKWAHLSQRWPQTPTNSGPQVGSNSVHGLWKPPEATSSAPRKDSPQVQGKTFPSSMHPVLKDPEVVNIWYNIPLCTIFSHQSNGKIFRTKLGDSQSSPNPSPF</sequence>
<reference evidence="2" key="1">
    <citation type="submission" date="2021-03" db="EMBL/GenBank/DDBJ databases">
        <title>Draft genome sequence of rust myrtle Austropuccinia psidii MF-1, a brazilian biotype.</title>
        <authorList>
            <person name="Quecine M.C."/>
            <person name="Pachon D.M.R."/>
            <person name="Bonatelli M.L."/>
            <person name="Correr F.H."/>
            <person name="Franceschini L.M."/>
            <person name="Leite T.F."/>
            <person name="Margarido G.R.A."/>
            <person name="Almeida C.A."/>
            <person name="Ferrarezi J.A."/>
            <person name="Labate C.A."/>
        </authorList>
    </citation>
    <scope>NUCLEOTIDE SEQUENCE</scope>
    <source>
        <strain evidence="2">MF-1</strain>
    </source>
</reference>
<comment type="caution">
    <text evidence="2">The sequence shown here is derived from an EMBL/GenBank/DDBJ whole genome shotgun (WGS) entry which is preliminary data.</text>
</comment>
<feature type="compositionally biased region" description="Polar residues" evidence="1">
    <location>
        <begin position="57"/>
        <end position="76"/>
    </location>
</feature>